<dbReference type="PANTHER" id="PTHR11895">
    <property type="entry name" value="TRANSAMIDASE"/>
    <property type="match status" value="1"/>
</dbReference>
<protein>
    <recommendedName>
        <fullName evidence="1">Amidase domain-containing protein</fullName>
    </recommendedName>
</protein>
<gene>
    <name evidence="2" type="ORF">METZ01_LOCUS121142</name>
</gene>
<dbReference type="PANTHER" id="PTHR11895:SF7">
    <property type="entry name" value="GLUTAMYL-TRNA(GLN) AMIDOTRANSFERASE SUBUNIT A, MITOCHONDRIAL"/>
    <property type="match status" value="1"/>
</dbReference>
<dbReference type="SUPFAM" id="SSF75304">
    <property type="entry name" value="Amidase signature (AS) enzymes"/>
    <property type="match status" value="1"/>
</dbReference>
<evidence type="ECO:0000313" key="2">
    <source>
        <dbReference type="EMBL" id="SVA68288.1"/>
    </source>
</evidence>
<evidence type="ECO:0000259" key="1">
    <source>
        <dbReference type="Pfam" id="PF01425"/>
    </source>
</evidence>
<dbReference type="Gene3D" id="3.90.1300.10">
    <property type="entry name" value="Amidase signature (AS) domain"/>
    <property type="match status" value="1"/>
</dbReference>
<dbReference type="Pfam" id="PF01425">
    <property type="entry name" value="Amidase"/>
    <property type="match status" value="1"/>
</dbReference>
<reference evidence="2" key="1">
    <citation type="submission" date="2018-05" db="EMBL/GenBank/DDBJ databases">
        <authorList>
            <person name="Lanie J.A."/>
            <person name="Ng W.-L."/>
            <person name="Kazmierczak K.M."/>
            <person name="Andrzejewski T.M."/>
            <person name="Davidsen T.M."/>
            <person name="Wayne K.J."/>
            <person name="Tettelin H."/>
            <person name="Glass J.I."/>
            <person name="Rusch D."/>
            <person name="Podicherti R."/>
            <person name="Tsui H.-C.T."/>
            <person name="Winkler M.E."/>
        </authorList>
    </citation>
    <scope>NUCLEOTIDE SEQUENCE</scope>
</reference>
<dbReference type="InterPro" id="IPR023631">
    <property type="entry name" value="Amidase_dom"/>
</dbReference>
<dbReference type="GO" id="GO:0003824">
    <property type="term" value="F:catalytic activity"/>
    <property type="evidence" value="ECO:0007669"/>
    <property type="project" value="InterPro"/>
</dbReference>
<proteinExistence type="predicted"/>
<dbReference type="AlphaFoldDB" id="A0A381XU66"/>
<dbReference type="InterPro" id="IPR036928">
    <property type="entry name" value="AS_sf"/>
</dbReference>
<name>A0A381XU66_9ZZZZ</name>
<accession>A0A381XU66</accession>
<feature type="non-terminal residue" evidence="2">
    <location>
        <position position="122"/>
    </location>
</feature>
<sequence>MAAMLRDRRLGAVALTEAYLDRITAANGEINALLHVDLAGALAAARDSDRRYAKGSPAGPLDGLPLVVKDNIEVAGLPVTNGMAVVHQSVCDAVVAARLRAGGAVLLGKANMDEAALGADGA</sequence>
<dbReference type="InterPro" id="IPR000120">
    <property type="entry name" value="Amidase"/>
</dbReference>
<dbReference type="EMBL" id="UINC01016395">
    <property type="protein sequence ID" value="SVA68288.1"/>
    <property type="molecule type" value="Genomic_DNA"/>
</dbReference>
<feature type="domain" description="Amidase" evidence="1">
    <location>
        <begin position="15"/>
        <end position="120"/>
    </location>
</feature>
<organism evidence="2">
    <name type="scientific">marine metagenome</name>
    <dbReference type="NCBI Taxonomy" id="408172"/>
    <lineage>
        <taxon>unclassified sequences</taxon>
        <taxon>metagenomes</taxon>
        <taxon>ecological metagenomes</taxon>
    </lineage>
</organism>